<feature type="domain" description="AMP-binding enzyme C-terminal" evidence="9">
    <location>
        <begin position="444"/>
        <end position="519"/>
    </location>
</feature>
<dbReference type="SUPFAM" id="SSF56801">
    <property type="entry name" value="Acetyl-CoA synthetase-like"/>
    <property type="match status" value="1"/>
</dbReference>
<dbReference type="Gene3D" id="3.30.300.30">
    <property type="match status" value="1"/>
</dbReference>
<feature type="domain" description="AMP-dependent synthetase/ligase" evidence="8">
    <location>
        <begin position="24"/>
        <end position="396"/>
    </location>
</feature>
<keyword evidence="11" id="KW-1185">Reference proteome</keyword>
<keyword evidence="2 10" id="KW-0436">Ligase</keyword>
<evidence type="ECO:0000259" key="9">
    <source>
        <dbReference type="Pfam" id="PF13193"/>
    </source>
</evidence>
<evidence type="ECO:0000256" key="2">
    <source>
        <dbReference type="ARBA" id="ARBA00022598"/>
    </source>
</evidence>
<accession>A0A839Z2E9</accession>
<dbReference type="CDD" id="cd12119">
    <property type="entry name" value="ttLC_FACS_AlkK_like"/>
    <property type="match status" value="1"/>
</dbReference>
<keyword evidence="4" id="KW-0443">Lipid metabolism</keyword>
<dbReference type="GO" id="GO:0016874">
    <property type="term" value="F:ligase activity"/>
    <property type="evidence" value="ECO:0007669"/>
    <property type="project" value="UniProtKB-KW"/>
</dbReference>
<evidence type="ECO:0000256" key="6">
    <source>
        <dbReference type="ARBA" id="ARBA00066616"/>
    </source>
</evidence>
<dbReference type="Proteomes" id="UP000578569">
    <property type="component" value="Unassembled WGS sequence"/>
</dbReference>
<evidence type="ECO:0000256" key="5">
    <source>
        <dbReference type="ARBA" id="ARBA00051915"/>
    </source>
</evidence>
<dbReference type="PANTHER" id="PTHR43859:SF4">
    <property type="entry name" value="BUTANOATE--COA LIGASE AAE1-RELATED"/>
    <property type="match status" value="1"/>
</dbReference>
<dbReference type="InterPro" id="IPR025110">
    <property type="entry name" value="AMP-bd_C"/>
</dbReference>
<evidence type="ECO:0000256" key="4">
    <source>
        <dbReference type="ARBA" id="ARBA00023098"/>
    </source>
</evidence>
<evidence type="ECO:0000256" key="7">
    <source>
        <dbReference type="ARBA" id="ARBA00067668"/>
    </source>
</evidence>
<comment type="caution">
    <text evidence="10">The sequence shown here is derived from an EMBL/GenBank/DDBJ whole genome shotgun (WGS) entry which is preliminary data.</text>
</comment>
<evidence type="ECO:0000256" key="1">
    <source>
        <dbReference type="ARBA" id="ARBA00006432"/>
    </source>
</evidence>
<dbReference type="PROSITE" id="PS00455">
    <property type="entry name" value="AMP_BINDING"/>
    <property type="match status" value="1"/>
</dbReference>
<dbReference type="Gene3D" id="3.40.50.12780">
    <property type="entry name" value="N-terminal domain of ligase-like"/>
    <property type="match status" value="1"/>
</dbReference>
<evidence type="ECO:0000259" key="8">
    <source>
        <dbReference type="Pfam" id="PF00501"/>
    </source>
</evidence>
<dbReference type="InterPro" id="IPR020845">
    <property type="entry name" value="AMP-binding_CS"/>
</dbReference>
<evidence type="ECO:0000256" key="3">
    <source>
        <dbReference type="ARBA" id="ARBA00022832"/>
    </source>
</evidence>
<dbReference type="InterPro" id="IPR045851">
    <property type="entry name" value="AMP-bd_C_sf"/>
</dbReference>
<name>A0A839Z2E9_9SPHN</name>
<proteinExistence type="inferred from homology"/>
<organism evidence="10 11">
    <name type="scientific">Sphingomicrobium lutaoense</name>
    <dbReference type="NCBI Taxonomy" id="515949"/>
    <lineage>
        <taxon>Bacteria</taxon>
        <taxon>Pseudomonadati</taxon>
        <taxon>Pseudomonadota</taxon>
        <taxon>Alphaproteobacteria</taxon>
        <taxon>Sphingomonadales</taxon>
        <taxon>Sphingomonadaceae</taxon>
        <taxon>Sphingomicrobium</taxon>
    </lineage>
</organism>
<evidence type="ECO:0000313" key="10">
    <source>
        <dbReference type="EMBL" id="MBB3763765.1"/>
    </source>
</evidence>
<dbReference type="EMBL" id="JACICF010000001">
    <property type="protein sequence ID" value="MBB3763765.1"/>
    <property type="molecule type" value="Genomic_DNA"/>
</dbReference>
<comment type="similarity">
    <text evidence="1">Belongs to the ATP-dependent AMP-binding enzyme family.</text>
</comment>
<dbReference type="InterPro" id="IPR000873">
    <property type="entry name" value="AMP-dep_synth/lig_dom"/>
</dbReference>
<sequence length="544" mass="60050">MTIRLGTMQDWPLNVMRLVDHAEREHGENEVVSAWADGSLTRTNWGEITAKARKMAQALEAAGIGKGDRVATLAMNHERHLISWYGTIGMGGVLHTINPRLFPEQLAYIANHAEDRVLLYDAAFKPLVDAMKPAWKTIEKYVVYDPPADWEGDEGFEDWIAAQDGDYQWVDADERDPIGLCYTSGTTGNPKGVIYEHRSMVLHALAEIQPDCFNLSERSCALPIVPMFHANAWGLPWAAPLTGCKLVLSADYSAPRMVDLFTNEKVTHSAGVPTIWVDMIAHIEKTGANLGALETVTIGGSAAPRAMIKWFRARGIDVGHAWGMTELSPIGSLAGKPAGWDEMSEEEQLDYTARQGRVPFGIEMRIVGDDGEILPRDGKSSGNLQVRGAWVVDRYFKADEPATDEDGWFDTGDVACLHPDGSMQITDRSKDVIKSGGEWISSIELENAAVGIDGVHEAASIGIFHPKWDERPLLVCVREPGSEITAEEVIAGLDGQVAKWWLPDAVEFVDELPHTATGKLSKKTLREQFKDYRFEGVEEMVGRD</sequence>
<reference evidence="10 11" key="1">
    <citation type="submission" date="2020-08" db="EMBL/GenBank/DDBJ databases">
        <title>Genomic Encyclopedia of Type Strains, Phase IV (KMG-IV): sequencing the most valuable type-strain genomes for metagenomic binning, comparative biology and taxonomic classification.</title>
        <authorList>
            <person name="Goeker M."/>
        </authorList>
    </citation>
    <scope>NUCLEOTIDE SEQUENCE [LARGE SCALE GENOMIC DNA]</scope>
    <source>
        <strain evidence="10 11">DSM 24194</strain>
    </source>
</reference>
<dbReference type="Pfam" id="PF00501">
    <property type="entry name" value="AMP-binding"/>
    <property type="match status" value="1"/>
</dbReference>
<protein>
    <recommendedName>
        <fullName evidence="7">3-methylmercaptopropionyl-CoA ligase</fullName>
        <ecNumber evidence="6">6.2.1.44</ecNumber>
    </recommendedName>
</protein>
<dbReference type="InterPro" id="IPR042099">
    <property type="entry name" value="ANL_N_sf"/>
</dbReference>
<gene>
    <name evidence="10" type="ORF">FHS50_000788</name>
</gene>
<dbReference type="FunFam" id="3.30.300.30:FF:000008">
    <property type="entry name" value="2,3-dihydroxybenzoate-AMP ligase"/>
    <property type="match status" value="1"/>
</dbReference>
<dbReference type="NCBIfam" id="NF004837">
    <property type="entry name" value="PRK06187.1"/>
    <property type="match status" value="1"/>
</dbReference>
<dbReference type="Pfam" id="PF13193">
    <property type="entry name" value="AMP-binding_C"/>
    <property type="match status" value="1"/>
</dbReference>
<dbReference type="AlphaFoldDB" id="A0A839Z2E9"/>
<dbReference type="EC" id="6.2.1.44" evidence="6"/>
<dbReference type="PANTHER" id="PTHR43859">
    <property type="entry name" value="ACYL-ACTIVATING ENZYME"/>
    <property type="match status" value="1"/>
</dbReference>
<comment type="catalytic activity">
    <reaction evidence="5">
        <text>3-(methylsulfanyl)propanoate + ATP + CoA = 3-(methylsulfanyl)propanoyl-CoA + AMP + diphosphate</text>
        <dbReference type="Rhea" id="RHEA:43052"/>
        <dbReference type="ChEBI" id="CHEBI:30616"/>
        <dbReference type="ChEBI" id="CHEBI:33019"/>
        <dbReference type="ChEBI" id="CHEBI:49016"/>
        <dbReference type="ChEBI" id="CHEBI:57287"/>
        <dbReference type="ChEBI" id="CHEBI:82815"/>
        <dbReference type="ChEBI" id="CHEBI:456215"/>
        <dbReference type="EC" id="6.2.1.44"/>
    </reaction>
    <physiologicalReaction direction="left-to-right" evidence="5">
        <dbReference type="Rhea" id="RHEA:43053"/>
    </physiologicalReaction>
</comment>
<dbReference type="GO" id="GO:0006631">
    <property type="term" value="P:fatty acid metabolic process"/>
    <property type="evidence" value="ECO:0007669"/>
    <property type="project" value="UniProtKB-KW"/>
</dbReference>
<evidence type="ECO:0000313" key="11">
    <source>
        <dbReference type="Proteomes" id="UP000578569"/>
    </source>
</evidence>
<keyword evidence="3" id="KW-0276">Fatty acid metabolism</keyword>